<dbReference type="OrthoDB" id="2551793at2759"/>
<dbReference type="EMBL" id="QJKJ01005181">
    <property type="protein sequence ID" value="RDX91201.1"/>
    <property type="molecule type" value="Genomic_DNA"/>
</dbReference>
<comment type="caution">
    <text evidence="1">The sequence shown here is derived from an EMBL/GenBank/DDBJ whole genome shotgun (WGS) entry which is preliminary data.</text>
</comment>
<dbReference type="AlphaFoldDB" id="A0A371GKX3"/>
<accession>A0A371GKX3</accession>
<name>A0A371GKX3_MUCPR</name>
<dbReference type="STRING" id="157652.A0A371GKX3"/>
<evidence type="ECO:0000313" key="2">
    <source>
        <dbReference type="Proteomes" id="UP000257109"/>
    </source>
</evidence>
<keyword evidence="2" id="KW-1185">Reference proteome</keyword>
<reference evidence="1" key="1">
    <citation type="submission" date="2018-05" db="EMBL/GenBank/DDBJ databases">
        <title>Draft genome of Mucuna pruriens seed.</title>
        <authorList>
            <person name="Nnadi N.E."/>
            <person name="Vos R."/>
            <person name="Hasami M.H."/>
            <person name="Devisetty U.K."/>
            <person name="Aguiy J.C."/>
        </authorList>
    </citation>
    <scope>NUCLEOTIDE SEQUENCE [LARGE SCALE GENOMIC DNA]</scope>
    <source>
        <strain evidence="1">JCA_2017</strain>
    </source>
</reference>
<protein>
    <submittedName>
        <fullName evidence="1">Copia protein</fullName>
    </submittedName>
</protein>
<dbReference type="CDD" id="cd09272">
    <property type="entry name" value="RNase_HI_RT_Ty1"/>
    <property type="match status" value="1"/>
</dbReference>
<evidence type="ECO:0000313" key="1">
    <source>
        <dbReference type="EMBL" id="RDX91201.1"/>
    </source>
</evidence>
<proteinExistence type="predicted"/>
<dbReference type="Proteomes" id="UP000257109">
    <property type="component" value="Unassembled WGS sequence"/>
</dbReference>
<gene>
    <name evidence="1" type="primary">GIP</name>
    <name evidence="1" type="ORF">CR513_26841</name>
</gene>
<feature type="non-terminal residue" evidence="1">
    <location>
        <position position="1"/>
    </location>
</feature>
<sequence length="201" mass="23380">MNVHNVSLHNDLDKEVYMQLPLSFSFGDSKKLCKLQNNEVILIILVYVNDLKLQQTMKTLGKFKVFVGLEWKYALDIILETRLLGAKPIGLPLEQNHRLALTNGAILEDLECYHRLVPHPQPMQLYYDSQVIIHIVVNPMFHERTKHIKVDRHYIHDEIQDDNIVKVHVRTYNQLADILTKALGKHQFDFLLGKLGTRPLL</sequence>
<organism evidence="1 2">
    <name type="scientific">Mucuna pruriens</name>
    <name type="common">Velvet bean</name>
    <name type="synonym">Dolichos pruriens</name>
    <dbReference type="NCBI Taxonomy" id="157652"/>
    <lineage>
        <taxon>Eukaryota</taxon>
        <taxon>Viridiplantae</taxon>
        <taxon>Streptophyta</taxon>
        <taxon>Embryophyta</taxon>
        <taxon>Tracheophyta</taxon>
        <taxon>Spermatophyta</taxon>
        <taxon>Magnoliopsida</taxon>
        <taxon>eudicotyledons</taxon>
        <taxon>Gunneridae</taxon>
        <taxon>Pentapetalae</taxon>
        <taxon>rosids</taxon>
        <taxon>fabids</taxon>
        <taxon>Fabales</taxon>
        <taxon>Fabaceae</taxon>
        <taxon>Papilionoideae</taxon>
        <taxon>50 kb inversion clade</taxon>
        <taxon>NPAAA clade</taxon>
        <taxon>indigoferoid/millettioid clade</taxon>
        <taxon>Phaseoleae</taxon>
        <taxon>Mucuna</taxon>
    </lineage>
</organism>